<dbReference type="EMBL" id="CEKZ01000024">
    <property type="protein sequence ID" value="CEQ05222.1"/>
    <property type="molecule type" value="Genomic_DNA"/>
</dbReference>
<sequence>MLLEVLYPENIKCIICNKAIGKNNSYSLCKECFINLNFISDGCIKCGKSIINQIIEEFTQEQLLYGCPSCLNKSYYFDKAIGCIEYDELSKKIVFGFKYNNKTFMSKYIANIINEKIYTEYINYDYILYVPLHKSRERKRGFNQARLIANELSKITNIEALDIIKRSKKTERLFKLKNEERTKELKNAFSTDDKIRICKNKKVLLIDDIFTTGSTVNEISKLLKINGVDKVYVCTFLTRINCY</sequence>
<dbReference type="SUPFAM" id="SSF53271">
    <property type="entry name" value="PRTase-like"/>
    <property type="match status" value="1"/>
</dbReference>
<dbReference type="Proteomes" id="UP000049127">
    <property type="component" value="Unassembled WGS sequence"/>
</dbReference>
<dbReference type="OrthoDB" id="9779910at2"/>
<dbReference type="GO" id="GO:0016740">
    <property type="term" value="F:transferase activity"/>
    <property type="evidence" value="ECO:0007669"/>
    <property type="project" value="UniProtKB-KW"/>
</dbReference>
<dbReference type="Pfam" id="PF00156">
    <property type="entry name" value="Pribosyltran"/>
    <property type="match status" value="1"/>
</dbReference>
<dbReference type="Pfam" id="PF18912">
    <property type="entry name" value="DZR_2"/>
    <property type="match status" value="1"/>
</dbReference>
<dbReference type="InterPro" id="IPR000836">
    <property type="entry name" value="PRTase_dom"/>
</dbReference>
<evidence type="ECO:0000259" key="3">
    <source>
        <dbReference type="Pfam" id="PF18912"/>
    </source>
</evidence>
<evidence type="ECO:0000259" key="2">
    <source>
        <dbReference type="Pfam" id="PF00156"/>
    </source>
</evidence>
<dbReference type="PANTHER" id="PTHR47505:SF1">
    <property type="entry name" value="DNA UTILIZATION PROTEIN YHGH"/>
    <property type="match status" value="1"/>
</dbReference>
<dbReference type="AlphaFoldDB" id="A0A0C7GB32"/>
<organism evidence="4 5">
    <name type="scientific">Paraclostridium sordellii</name>
    <name type="common">Clostridium sordellii</name>
    <dbReference type="NCBI Taxonomy" id="1505"/>
    <lineage>
        <taxon>Bacteria</taxon>
        <taxon>Bacillati</taxon>
        <taxon>Bacillota</taxon>
        <taxon>Clostridia</taxon>
        <taxon>Peptostreptococcales</taxon>
        <taxon>Peptostreptococcaceae</taxon>
        <taxon>Paraclostridium</taxon>
    </lineage>
</organism>
<name>A0A0C7GB32_PARSO</name>
<evidence type="ECO:0000256" key="1">
    <source>
        <dbReference type="ARBA" id="ARBA00008007"/>
    </source>
</evidence>
<dbReference type="CDD" id="cd06223">
    <property type="entry name" value="PRTases_typeI"/>
    <property type="match status" value="1"/>
</dbReference>
<dbReference type="RefSeq" id="WP_055337840.1">
    <property type="nucleotide sequence ID" value="NZ_CDNF01000033.1"/>
</dbReference>
<dbReference type="PANTHER" id="PTHR47505">
    <property type="entry name" value="DNA UTILIZATION PROTEIN YHGH"/>
    <property type="match status" value="1"/>
</dbReference>
<feature type="domain" description="Phosphoribosyltransferase" evidence="2">
    <location>
        <begin position="141"/>
        <end position="240"/>
    </location>
</feature>
<evidence type="ECO:0000313" key="4">
    <source>
        <dbReference type="EMBL" id="CEQ05222.1"/>
    </source>
</evidence>
<dbReference type="InterPro" id="IPR029057">
    <property type="entry name" value="PRTase-like"/>
</dbReference>
<dbReference type="InterPro" id="IPR051910">
    <property type="entry name" value="ComF/GntX_DNA_util-trans"/>
</dbReference>
<comment type="similarity">
    <text evidence="1">Belongs to the ComF/GntX family.</text>
</comment>
<protein>
    <submittedName>
        <fullName evidence="4">Phosphoribosyl transferase</fullName>
    </submittedName>
</protein>
<gene>
    <name evidence="4" type="ORF">R28058_29391</name>
</gene>
<proteinExistence type="inferred from homology"/>
<dbReference type="InterPro" id="IPR044005">
    <property type="entry name" value="DZR_2"/>
</dbReference>
<feature type="domain" description="Double zinc ribbon" evidence="3">
    <location>
        <begin position="2"/>
        <end position="50"/>
    </location>
</feature>
<accession>A0A0C7GB32</accession>
<evidence type="ECO:0000313" key="5">
    <source>
        <dbReference type="Proteomes" id="UP000049127"/>
    </source>
</evidence>
<reference evidence="4 5" key="1">
    <citation type="submission" date="2015-01" db="EMBL/GenBank/DDBJ databases">
        <authorList>
            <person name="Aslett A.Martin."/>
            <person name="De Silva Nishadi"/>
        </authorList>
    </citation>
    <scope>NUCLEOTIDE SEQUENCE [LARGE SCALE GENOMIC DNA]</scope>
    <source>
        <strain evidence="4 5">R28058</strain>
    </source>
</reference>
<dbReference type="Gene3D" id="3.40.50.2020">
    <property type="match status" value="1"/>
</dbReference>
<keyword evidence="4" id="KW-0808">Transferase</keyword>